<reference evidence="18 19" key="2">
    <citation type="submission" date="2020-07" db="EMBL/GenBank/DDBJ databases">
        <title>Bacterial metabolism rescues the inhibition of intestinal drug absorption by food and drug additives.</title>
        <authorList>
            <person name="Zou L."/>
            <person name="Spanogiannopoulos P."/>
            <person name="Chien H.-C."/>
            <person name="Pieper L.M."/>
            <person name="Cai W."/>
            <person name="Khuri N."/>
            <person name="Pottel J."/>
            <person name="Vora B."/>
            <person name="Ni Z."/>
            <person name="Tsakalozou E."/>
            <person name="Zhang W."/>
            <person name="Shoichet B.K."/>
            <person name="Giacomini K.M."/>
            <person name="Turnbaugh P.J."/>
        </authorList>
    </citation>
    <scope>NUCLEOTIDE SEQUENCE [LARGE SCALE GENOMIC DNA]</scope>
    <source>
        <strain evidence="18 19">F22</strain>
    </source>
</reference>
<comment type="catalytic activity">
    <reaction evidence="15">
        <text>D-ribose + ATP = D-ribose 5-phosphate + ADP + H(+)</text>
        <dbReference type="Rhea" id="RHEA:13697"/>
        <dbReference type="ChEBI" id="CHEBI:15378"/>
        <dbReference type="ChEBI" id="CHEBI:30616"/>
        <dbReference type="ChEBI" id="CHEBI:47013"/>
        <dbReference type="ChEBI" id="CHEBI:78346"/>
        <dbReference type="ChEBI" id="CHEBI:456216"/>
        <dbReference type="EC" id="2.7.1.15"/>
    </reaction>
</comment>
<keyword evidence="5 15" id="KW-0479">Metal-binding</keyword>
<dbReference type="GO" id="GO:0005737">
    <property type="term" value="C:cytoplasm"/>
    <property type="evidence" value="ECO:0007669"/>
    <property type="project" value="UniProtKB-SubCell"/>
</dbReference>
<dbReference type="InterPro" id="IPR028082">
    <property type="entry name" value="Peripla_BP_I"/>
</dbReference>
<dbReference type="InterPro" id="IPR011877">
    <property type="entry name" value="Ribokinase"/>
</dbReference>
<evidence type="ECO:0000256" key="10">
    <source>
        <dbReference type="ARBA" id="ARBA00022958"/>
    </source>
</evidence>
<feature type="domain" description="HTH lacI-type" evidence="16">
    <location>
        <begin position="1"/>
        <end position="54"/>
    </location>
</feature>
<evidence type="ECO:0000256" key="7">
    <source>
        <dbReference type="ARBA" id="ARBA00022777"/>
    </source>
</evidence>
<evidence type="ECO:0000259" key="16">
    <source>
        <dbReference type="PROSITE" id="PS50932"/>
    </source>
</evidence>
<dbReference type="CDD" id="cd01392">
    <property type="entry name" value="HTH_LacI"/>
    <property type="match status" value="1"/>
</dbReference>
<comment type="cofactor">
    <cofactor evidence="15">
        <name>Mg(2+)</name>
        <dbReference type="ChEBI" id="CHEBI:18420"/>
    </cofactor>
    <text evidence="15">Requires a divalent cation, most likely magnesium in vivo, as an electrophilic catalyst to aid phosphoryl group transfer. It is the chelate of the metal and the nucleotide that is the actual substrate.</text>
</comment>
<dbReference type="CDD" id="cd06267">
    <property type="entry name" value="PBP1_LacI_sugar_binding-like"/>
    <property type="match status" value="1"/>
</dbReference>
<evidence type="ECO:0000313" key="19">
    <source>
        <dbReference type="Proteomes" id="UP000554488"/>
    </source>
</evidence>
<dbReference type="HAMAP" id="MF_01987">
    <property type="entry name" value="Ribokinase"/>
    <property type="match status" value="1"/>
</dbReference>
<evidence type="ECO:0000256" key="12">
    <source>
        <dbReference type="ARBA" id="ARBA00023125"/>
    </source>
</evidence>
<feature type="binding site" evidence="15">
    <location>
        <position position="563"/>
    </location>
    <ligand>
        <name>K(+)</name>
        <dbReference type="ChEBI" id="CHEBI:29103"/>
    </ligand>
</feature>
<keyword evidence="6 15" id="KW-0547">Nucleotide-binding</keyword>
<feature type="binding site" evidence="15">
    <location>
        <position position="600"/>
    </location>
    <ligand>
        <name>K(+)</name>
        <dbReference type="ChEBI" id="CHEBI:29103"/>
    </ligand>
</feature>
<evidence type="ECO:0000256" key="4">
    <source>
        <dbReference type="ARBA" id="ARBA00022679"/>
    </source>
</evidence>
<feature type="active site" description="Proton acceptor" evidence="15">
    <location>
        <position position="567"/>
    </location>
</feature>
<evidence type="ECO:0000259" key="17">
    <source>
        <dbReference type="PROSITE" id="PS50937"/>
    </source>
</evidence>
<feature type="binding site" evidence="15">
    <location>
        <position position="602"/>
    </location>
    <ligand>
        <name>K(+)</name>
        <dbReference type="ChEBI" id="CHEBI:29103"/>
    </ligand>
</feature>
<reference evidence="18 19" key="1">
    <citation type="submission" date="2020-04" db="EMBL/GenBank/DDBJ databases">
        <authorList>
            <person name="Pieper L."/>
        </authorList>
    </citation>
    <scope>NUCLEOTIDE SEQUENCE [LARGE SCALE GENOMIC DNA]</scope>
    <source>
        <strain evidence="18 19">F22</strain>
    </source>
</reference>
<comment type="subcellular location">
    <subcellularLocation>
        <location evidence="15">Cytoplasm</location>
    </subcellularLocation>
</comment>
<dbReference type="Pfam" id="PF13377">
    <property type="entry name" value="Peripla_BP_3"/>
    <property type="match status" value="1"/>
</dbReference>
<sequence>MTIKEIAKLAGVSISTVSKIMNNKDESISAETRENVLRIAKEYNYKPYASVLTPGNKSLVIGILIKDFDQVTASLSGMVASASKLGYGVMIRCSHSSSKEELKNITFFLNANVDGVLWEPVSEDSLTFSSYLEKANTPFLLMNSSFDDSFQINFHQMAYLATEKLIKNHHTDIACITGTSLHEEAFYKGYKQCLFDHHLSLNTNLVFHNTDIPKKYITEHLFSGLIAFRYHDALQFYHNIFIRHYHIPYDFSVISLITEEDCQMSCAQLSTILIPYKEFGSQLIKKLIYQLEKKEELISFDFPVELTNDCSIDIPFNLTTKTILSIGSINTDHYMNFDTLPNTGRAVFSTTSATYVGGKGTNEAIAVTKLGHRAALIGRIGSDVDADHIYDIIQTYPINASGVKRSIGSQTGKAYIFVQKGGDSMISLTSGANQTVTEQDILDNERLFINANTCLLQTEIPLSAILKATQLAKKYHATTVLKPSACSELPVSLLENIDIIIPNLDEINDICPGEGSIEEKAEYLLSLGIQIVIITLGADGCYVRTKEIEEYLPAASFTSIDTAGAGDAFISAFISYRLYDYDILSAAKIATYAAGFSTTTQGTVPALIDKNTLESIIWQKEPELLKKHS</sequence>
<feature type="binding site" evidence="15">
    <location>
        <position position="567"/>
    </location>
    <ligand>
        <name>substrate</name>
    </ligand>
</feature>
<dbReference type="InterPro" id="IPR002173">
    <property type="entry name" value="Carboh/pur_kinase_PfkB_CS"/>
</dbReference>
<comment type="pathway">
    <text evidence="15">Carbohydrate metabolism; D-ribose degradation; D-ribose 5-phosphate from beta-D-ribopyranose: step 2/2.</text>
</comment>
<dbReference type="InterPro" id="IPR002139">
    <property type="entry name" value="Ribo/fructo_kinase"/>
</dbReference>
<dbReference type="Gene3D" id="3.40.50.2300">
    <property type="match status" value="2"/>
</dbReference>
<dbReference type="InterPro" id="IPR000551">
    <property type="entry name" value="MerR-type_HTH_dom"/>
</dbReference>
<dbReference type="Proteomes" id="UP000554488">
    <property type="component" value="Unassembled WGS sequence"/>
</dbReference>
<feature type="binding site" evidence="15">
    <location>
        <begin position="330"/>
        <end position="332"/>
    </location>
    <ligand>
        <name>substrate</name>
    </ligand>
</feature>
<dbReference type="InterPro" id="IPR011611">
    <property type="entry name" value="PfkB_dom"/>
</dbReference>
<keyword evidence="12 18" id="KW-0238">DNA-binding</keyword>
<dbReference type="EC" id="2.7.1.15" evidence="2 15"/>
<dbReference type="Pfam" id="PF00356">
    <property type="entry name" value="LacI"/>
    <property type="match status" value="1"/>
</dbReference>
<dbReference type="InterPro" id="IPR046335">
    <property type="entry name" value="LacI/GalR-like_sensor"/>
</dbReference>
<accession>A0A849XZP1</accession>
<dbReference type="PROSITE" id="PS50932">
    <property type="entry name" value="HTH_LACI_2"/>
    <property type="match status" value="1"/>
</dbReference>
<keyword evidence="10 15" id="KW-0630">Potassium</keyword>
<comment type="activity regulation">
    <text evidence="15">Activated by a monovalent cation that binds near, but not in, the active site. The most likely occupant of the site in vivo is potassium. Ion binding induces a conformational change that may alter substrate affinity.</text>
</comment>
<evidence type="ECO:0000256" key="15">
    <source>
        <dbReference type="HAMAP-Rule" id="MF_01987"/>
    </source>
</evidence>
<comment type="similarity">
    <text evidence="15">Belongs to the carbohydrate kinase PfkB family. Ribokinase subfamily.</text>
</comment>
<dbReference type="PANTHER" id="PTHR10584">
    <property type="entry name" value="SUGAR KINASE"/>
    <property type="match status" value="1"/>
</dbReference>
<dbReference type="InterPro" id="IPR029056">
    <property type="entry name" value="Ribokinase-like"/>
</dbReference>
<protein>
    <recommendedName>
        <fullName evidence="3 15">Ribokinase</fullName>
        <shortName evidence="15">RK</shortName>
        <ecNumber evidence="2 15">2.7.1.15</ecNumber>
    </recommendedName>
</protein>
<organism evidence="18 19">
    <name type="scientific">Coprococcus comes</name>
    <dbReference type="NCBI Taxonomy" id="410072"/>
    <lineage>
        <taxon>Bacteria</taxon>
        <taxon>Bacillati</taxon>
        <taxon>Bacillota</taxon>
        <taxon>Clostridia</taxon>
        <taxon>Lachnospirales</taxon>
        <taxon>Lachnospiraceae</taxon>
        <taxon>Coprococcus</taxon>
    </lineage>
</organism>
<dbReference type="SMART" id="SM00354">
    <property type="entry name" value="HTH_LACI"/>
    <property type="match status" value="1"/>
</dbReference>
<comment type="similarity">
    <text evidence="1">Belongs to the carbohydrate kinase pfkB family.</text>
</comment>
<dbReference type="GO" id="GO:0006355">
    <property type="term" value="P:regulation of DNA-templated transcription"/>
    <property type="evidence" value="ECO:0007669"/>
    <property type="project" value="InterPro"/>
</dbReference>
<dbReference type="UniPathway" id="UPA00916">
    <property type="reaction ID" value="UER00889"/>
</dbReference>
<dbReference type="PROSITE" id="PS00583">
    <property type="entry name" value="PFKB_KINASES_1"/>
    <property type="match status" value="1"/>
</dbReference>
<evidence type="ECO:0000256" key="3">
    <source>
        <dbReference type="ARBA" id="ARBA00016943"/>
    </source>
</evidence>
<feature type="binding site" evidence="15">
    <location>
        <begin position="535"/>
        <end position="540"/>
    </location>
    <ligand>
        <name>ATP</name>
        <dbReference type="ChEBI" id="CHEBI:30616"/>
    </ligand>
</feature>
<feature type="binding site" evidence="15">
    <location>
        <position position="561"/>
    </location>
    <ligand>
        <name>K(+)</name>
        <dbReference type="ChEBI" id="CHEBI:29103"/>
    </ligand>
</feature>
<evidence type="ECO:0000256" key="11">
    <source>
        <dbReference type="ARBA" id="ARBA00023015"/>
    </source>
</evidence>
<evidence type="ECO:0000256" key="5">
    <source>
        <dbReference type="ARBA" id="ARBA00022723"/>
    </source>
</evidence>
<dbReference type="GO" id="GO:0046872">
    <property type="term" value="F:metal ion binding"/>
    <property type="evidence" value="ECO:0007669"/>
    <property type="project" value="UniProtKB-KW"/>
</dbReference>
<name>A0A849XZP1_9FIRM</name>
<comment type="caution">
    <text evidence="15">Lacks conserved residue(s) required for the propagation of feature annotation.</text>
</comment>
<dbReference type="PROSITE" id="PS00356">
    <property type="entry name" value="HTH_LACI_1"/>
    <property type="match status" value="1"/>
</dbReference>
<evidence type="ECO:0000256" key="14">
    <source>
        <dbReference type="ARBA" id="ARBA00023277"/>
    </source>
</evidence>
<evidence type="ECO:0000256" key="2">
    <source>
        <dbReference type="ARBA" id="ARBA00012035"/>
    </source>
</evidence>
<dbReference type="GO" id="GO:0019303">
    <property type="term" value="P:D-ribose catabolic process"/>
    <property type="evidence" value="ECO:0007669"/>
    <property type="project" value="UniProtKB-UniRule"/>
</dbReference>
<dbReference type="PROSITE" id="PS50937">
    <property type="entry name" value="HTH_MERR_2"/>
    <property type="match status" value="1"/>
</dbReference>
<keyword evidence="13" id="KW-0804">Transcription</keyword>
<dbReference type="Pfam" id="PF00294">
    <property type="entry name" value="PfkB"/>
    <property type="match status" value="1"/>
</dbReference>
<keyword evidence="4 15" id="KW-0808">Transferase</keyword>
<dbReference type="InterPro" id="IPR000843">
    <property type="entry name" value="HTH_LacI"/>
</dbReference>
<dbReference type="InterPro" id="IPR010982">
    <property type="entry name" value="Lambda_DNA-bd_dom_sf"/>
</dbReference>
<evidence type="ECO:0000313" key="18">
    <source>
        <dbReference type="EMBL" id="NUN86925.1"/>
    </source>
</evidence>
<feature type="binding site" evidence="15">
    <location>
        <position position="503"/>
    </location>
    <ligand>
        <name>ATP</name>
        <dbReference type="ChEBI" id="CHEBI:30616"/>
    </ligand>
</feature>
<evidence type="ECO:0000256" key="9">
    <source>
        <dbReference type="ARBA" id="ARBA00022842"/>
    </source>
</evidence>
<comment type="subunit">
    <text evidence="15">Homodimer.</text>
</comment>
<dbReference type="GO" id="GO:0003677">
    <property type="term" value="F:DNA binding"/>
    <property type="evidence" value="ECO:0007669"/>
    <property type="project" value="UniProtKB-KW"/>
</dbReference>
<feature type="binding site" evidence="15">
    <location>
        <position position="459"/>
    </location>
    <ligand>
        <name>substrate</name>
    </ligand>
</feature>
<comment type="caution">
    <text evidence="18">The sequence shown here is derived from an EMBL/GenBank/DDBJ whole genome shotgun (WGS) entry which is preliminary data.</text>
</comment>
<proteinExistence type="inferred from homology"/>
<feature type="binding site" evidence="15">
    <location>
        <begin position="358"/>
        <end position="362"/>
    </location>
    <ligand>
        <name>substrate</name>
    </ligand>
</feature>
<dbReference type="AlphaFoldDB" id="A0A849XZP1"/>
<dbReference type="PRINTS" id="PR00990">
    <property type="entry name" value="RIBOKINASE"/>
</dbReference>
<dbReference type="EMBL" id="JABWDC010000036">
    <property type="protein sequence ID" value="NUN86925.1"/>
    <property type="molecule type" value="Genomic_DNA"/>
</dbReference>
<gene>
    <name evidence="15" type="primary">rbsK</name>
    <name evidence="18" type="ORF">HUU93_10005</name>
</gene>
<feature type="binding site" evidence="15">
    <location>
        <begin position="566"/>
        <end position="567"/>
    </location>
    <ligand>
        <name>ATP</name>
        <dbReference type="ChEBI" id="CHEBI:30616"/>
    </ligand>
</feature>
<keyword evidence="9 15" id="KW-0460">Magnesium</keyword>
<dbReference type="GO" id="GO:0004747">
    <property type="term" value="F:ribokinase activity"/>
    <property type="evidence" value="ECO:0007669"/>
    <property type="project" value="UniProtKB-UniRule"/>
</dbReference>
<keyword evidence="8 15" id="KW-0067">ATP-binding</keyword>
<comment type="function">
    <text evidence="15">Catalyzes the phosphorylation of ribose at O-5 in a reaction requiring ATP and magnesium. The resulting D-ribose-5-phosphate can then be used either for sythesis of nucleotides, histidine, and tryptophan, or as a component of the pentose phosphate pathway.</text>
</comment>
<keyword evidence="7 15" id="KW-0418">Kinase</keyword>
<dbReference type="Gene3D" id="1.10.260.40">
    <property type="entry name" value="lambda repressor-like DNA-binding domains"/>
    <property type="match status" value="1"/>
</dbReference>
<evidence type="ECO:0000256" key="13">
    <source>
        <dbReference type="ARBA" id="ARBA00023163"/>
    </source>
</evidence>
<feature type="binding site" evidence="15">
    <location>
        <position position="597"/>
    </location>
    <ligand>
        <name>K(+)</name>
        <dbReference type="ChEBI" id="CHEBI:29103"/>
    </ligand>
</feature>
<evidence type="ECO:0000256" key="6">
    <source>
        <dbReference type="ARBA" id="ARBA00022741"/>
    </source>
</evidence>
<dbReference type="CDD" id="cd01174">
    <property type="entry name" value="ribokinase"/>
    <property type="match status" value="1"/>
</dbReference>
<dbReference type="SUPFAM" id="SSF47413">
    <property type="entry name" value="lambda repressor-like DNA-binding domains"/>
    <property type="match status" value="1"/>
</dbReference>
<keyword evidence="11" id="KW-0805">Transcription regulation</keyword>
<dbReference type="PANTHER" id="PTHR10584:SF166">
    <property type="entry name" value="RIBOKINASE"/>
    <property type="match status" value="1"/>
</dbReference>
<dbReference type="SUPFAM" id="SSF53613">
    <property type="entry name" value="Ribokinase-like"/>
    <property type="match status" value="1"/>
</dbReference>
<dbReference type="PRINTS" id="PR00036">
    <property type="entry name" value="HTHLACI"/>
</dbReference>
<keyword evidence="15" id="KW-0963">Cytoplasm</keyword>
<feature type="domain" description="HTH merR-type" evidence="17">
    <location>
        <begin position="1"/>
        <end position="17"/>
    </location>
</feature>
<dbReference type="PROSITE" id="PS00584">
    <property type="entry name" value="PFKB_KINASES_2"/>
    <property type="match status" value="1"/>
</dbReference>
<keyword evidence="14 15" id="KW-0119">Carbohydrate metabolism</keyword>
<dbReference type="SUPFAM" id="SSF53822">
    <property type="entry name" value="Periplasmic binding protein-like I"/>
    <property type="match status" value="1"/>
</dbReference>
<dbReference type="GO" id="GO:0005524">
    <property type="term" value="F:ATP binding"/>
    <property type="evidence" value="ECO:0007669"/>
    <property type="project" value="UniProtKB-UniRule"/>
</dbReference>
<evidence type="ECO:0000256" key="1">
    <source>
        <dbReference type="ARBA" id="ARBA00005380"/>
    </source>
</evidence>
<evidence type="ECO:0000256" key="8">
    <source>
        <dbReference type="ARBA" id="ARBA00022840"/>
    </source>
</evidence>
<dbReference type="Gene3D" id="3.40.1190.20">
    <property type="match status" value="1"/>
</dbReference>